<keyword evidence="1 2" id="KW-0812">Transmembrane</keyword>
<evidence type="ECO:0000313" key="2">
    <source>
        <dbReference type="EMBL" id="AFM85407.1"/>
    </source>
</evidence>
<dbReference type="EMBL" id="JQ866070">
    <property type="protein sequence ID" value="AFM85407.1"/>
    <property type="molecule type" value="Genomic_RNA"/>
</dbReference>
<sequence>IRIFIMIVGGIIAARILITLINCLRKVRQGYQPLSLQIPTRSQQEPAVPEEIDIEGGGRDRTRLRALQVGFFALLWVDLTSVLQWIFRICSNYLLRTWTVVLQVNRSLQTCLLSLLKYLQNCWTRLRTLLIRNLDRLAFFVGDKTDLVIDYCRNIWDIVRAIPRRIRQGLEIALN</sequence>
<organismHost>
    <name type="scientific">Cercopithecidae</name>
    <name type="common">Old World monkeys</name>
    <dbReference type="NCBI Taxonomy" id="9527"/>
</organismHost>
<protein>
    <submittedName>
        <fullName evidence="2">Gp41 envelope transmembrane glycoprotein</fullName>
    </submittedName>
</protein>
<organismHost>
    <name type="scientific">Pan troglodytes</name>
    <name type="common">Chimpanzee</name>
    <dbReference type="NCBI Taxonomy" id="9598"/>
</organismHost>
<reference evidence="2" key="1">
    <citation type="journal article" date="2012" name="J. Virol.">
        <title>Eastern chimpanzees, but not bonobos, represent a simian immunodeficiency virus reservoir.</title>
        <authorList>
            <person name="Li Y."/>
            <person name="Ndjango J.B."/>
            <person name="Learn G.H."/>
            <person name="Ramirez M.A."/>
            <person name="Keele B.F."/>
            <person name="Bibollet-Ruche F."/>
            <person name="Liu W."/>
            <person name="Easlick J.L."/>
            <person name="Decker J.M."/>
            <person name="Rudicell R.S."/>
            <person name="Inogwabini B.I."/>
            <person name="Ahuka-Mundeke S."/>
            <person name="Leendertz F.H."/>
            <person name="Reynolds V."/>
            <person name="Muller M.N."/>
            <person name="Chancellor R.L."/>
            <person name="Rundus A.S."/>
            <person name="Simmons N."/>
            <person name="Worobey M."/>
            <person name="Shaw G.M."/>
            <person name="Peeters M."/>
            <person name="Sharp P.M."/>
            <person name="Hahn B.H."/>
        </authorList>
    </citation>
    <scope>NUCLEOTIDE SEQUENCE</scope>
    <source>
        <strain evidence="2">MU409</strain>
    </source>
</reference>
<organism evidence="2">
    <name type="scientific">Simian immunodeficiency virus</name>
    <name type="common">SIV</name>
    <dbReference type="NCBI Taxonomy" id="11723"/>
    <lineage>
        <taxon>Viruses</taxon>
        <taxon>Riboviria</taxon>
        <taxon>Pararnavirae</taxon>
        <taxon>Artverviricota</taxon>
        <taxon>Revtraviricetes</taxon>
        <taxon>Ortervirales</taxon>
        <taxon>Retroviridae</taxon>
        <taxon>Orthoretrovirinae</taxon>
        <taxon>Lentivirus</taxon>
        <taxon>Lentivirus simimdef</taxon>
    </lineage>
</organism>
<keyword evidence="1" id="KW-1133">Transmembrane helix</keyword>
<evidence type="ECO:0000256" key="1">
    <source>
        <dbReference type="SAM" id="Phobius"/>
    </source>
</evidence>
<proteinExistence type="predicted"/>
<feature type="non-terminal residue" evidence="2">
    <location>
        <position position="1"/>
    </location>
</feature>
<feature type="transmembrane region" description="Helical" evidence="1">
    <location>
        <begin position="6"/>
        <end position="24"/>
    </location>
</feature>
<accession>J7FE47</accession>
<feature type="transmembrane region" description="Helical" evidence="1">
    <location>
        <begin position="69"/>
        <end position="87"/>
    </location>
</feature>
<keyword evidence="1" id="KW-0472">Membrane</keyword>
<gene>
    <name evidence="2" type="primary">env</name>
</gene>
<name>J7FE47_SIV</name>